<dbReference type="SUPFAM" id="SSF53335">
    <property type="entry name" value="S-adenosyl-L-methionine-dependent methyltransferases"/>
    <property type="match status" value="1"/>
</dbReference>
<dbReference type="InterPro" id="IPR029063">
    <property type="entry name" value="SAM-dependent_MTases_sf"/>
</dbReference>
<dbReference type="InterPro" id="IPR013217">
    <property type="entry name" value="Methyltransf_12"/>
</dbReference>
<dbReference type="PANTHER" id="PTHR43861">
    <property type="entry name" value="TRANS-ACONITATE 2-METHYLTRANSFERASE-RELATED"/>
    <property type="match status" value="1"/>
</dbReference>
<evidence type="ECO:0000259" key="1">
    <source>
        <dbReference type="Pfam" id="PF08242"/>
    </source>
</evidence>
<sequence>MAGHSHSHDNIDWDEHLQRLRAADEFNAPEIEELVDKLLNPGDRTVIEIGAGAGGTAAAFAAALSGADAELTIVDTAEQLLAAAGERAAEAAGETGADIAVHTVRADAADDALAGEITKAGATSRADLVYAAFVVHHLPDQLAGLRRLADLVRPGGRLAIVEFGLQTKVLPADIGIGEPGLEARLIAAREESFQQMRSDMEGCVRLPMGWNRALAEAGLADARSWSYLVDRPAPLDEAGHTAVLRRLELFRRHADERVSAEDLATLDALLDPSNEHYAGTREDLYYLSANTVHVATKPR</sequence>
<feature type="domain" description="Methyltransferase type 12" evidence="1">
    <location>
        <begin position="47"/>
        <end position="158"/>
    </location>
</feature>
<dbReference type="GO" id="GO:0032259">
    <property type="term" value="P:methylation"/>
    <property type="evidence" value="ECO:0007669"/>
    <property type="project" value="UniProtKB-KW"/>
</dbReference>
<dbReference type="Pfam" id="PF08242">
    <property type="entry name" value="Methyltransf_12"/>
    <property type="match status" value="1"/>
</dbReference>
<keyword evidence="2" id="KW-0489">Methyltransferase</keyword>
<organism evidence="2 3">
    <name type="scientific">Saccharopolyspora halophila</name>
    <dbReference type="NCBI Taxonomy" id="405551"/>
    <lineage>
        <taxon>Bacteria</taxon>
        <taxon>Bacillati</taxon>
        <taxon>Actinomycetota</taxon>
        <taxon>Actinomycetes</taxon>
        <taxon>Pseudonocardiales</taxon>
        <taxon>Pseudonocardiaceae</taxon>
        <taxon>Saccharopolyspora</taxon>
    </lineage>
</organism>
<accession>A0ABN3FLN6</accession>
<proteinExistence type="predicted"/>
<dbReference type="RefSeq" id="WP_344126045.1">
    <property type="nucleotide sequence ID" value="NZ_BAAARA010000001.1"/>
</dbReference>
<keyword evidence="2" id="KW-0808">Transferase</keyword>
<dbReference type="Gene3D" id="3.40.50.150">
    <property type="entry name" value="Vaccinia Virus protein VP39"/>
    <property type="match status" value="1"/>
</dbReference>
<protein>
    <submittedName>
        <fullName evidence="2">Class I SAM-dependent methyltransferase</fullName>
    </submittedName>
</protein>
<gene>
    <name evidence="2" type="ORF">GCM10009854_05220</name>
</gene>
<comment type="caution">
    <text evidence="2">The sequence shown here is derived from an EMBL/GenBank/DDBJ whole genome shotgun (WGS) entry which is preliminary data.</text>
</comment>
<evidence type="ECO:0000313" key="3">
    <source>
        <dbReference type="Proteomes" id="UP001501218"/>
    </source>
</evidence>
<keyword evidence="3" id="KW-1185">Reference proteome</keyword>
<dbReference type="GO" id="GO:0008168">
    <property type="term" value="F:methyltransferase activity"/>
    <property type="evidence" value="ECO:0007669"/>
    <property type="project" value="UniProtKB-KW"/>
</dbReference>
<evidence type="ECO:0000313" key="2">
    <source>
        <dbReference type="EMBL" id="GAA2332828.1"/>
    </source>
</evidence>
<reference evidence="2 3" key="1">
    <citation type="journal article" date="2019" name="Int. J. Syst. Evol. Microbiol.">
        <title>The Global Catalogue of Microorganisms (GCM) 10K type strain sequencing project: providing services to taxonomists for standard genome sequencing and annotation.</title>
        <authorList>
            <consortium name="The Broad Institute Genomics Platform"/>
            <consortium name="The Broad Institute Genome Sequencing Center for Infectious Disease"/>
            <person name="Wu L."/>
            <person name="Ma J."/>
        </authorList>
    </citation>
    <scope>NUCLEOTIDE SEQUENCE [LARGE SCALE GENOMIC DNA]</scope>
    <source>
        <strain evidence="2 3">JCM 16221</strain>
    </source>
</reference>
<name>A0ABN3FLN6_9PSEU</name>
<dbReference type="Proteomes" id="UP001501218">
    <property type="component" value="Unassembled WGS sequence"/>
</dbReference>
<dbReference type="EMBL" id="BAAARA010000001">
    <property type="protein sequence ID" value="GAA2332828.1"/>
    <property type="molecule type" value="Genomic_DNA"/>
</dbReference>